<reference evidence="2 3" key="1">
    <citation type="submission" date="2018-08" db="EMBL/GenBank/DDBJ databases">
        <authorList>
            <person name="Laetsch R D."/>
            <person name="Stevens L."/>
            <person name="Kumar S."/>
            <person name="Blaxter L. M."/>
        </authorList>
    </citation>
    <scope>NUCLEOTIDE SEQUENCE [LARGE SCALE GENOMIC DNA]</scope>
</reference>
<evidence type="ECO:0000313" key="3">
    <source>
        <dbReference type="Proteomes" id="UP000277928"/>
    </source>
</evidence>
<keyword evidence="3" id="KW-1185">Reference proteome</keyword>
<evidence type="ECO:0000256" key="1">
    <source>
        <dbReference type="SAM" id="SignalP"/>
    </source>
</evidence>
<gene>
    <name evidence="2" type="ORF">NLS_LOCUS4476</name>
</gene>
<evidence type="ECO:0000313" key="2">
    <source>
        <dbReference type="EMBL" id="VDK79346.1"/>
    </source>
</evidence>
<name>A0A3P6SVQ3_LITSI</name>
<accession>A0A3P6SVQ3</accession>
<feature type="chain" id="PRO_5018004535" evidence="1">
    <location>
        <begin position="30"/>
        <end position="85"/>
    </location>
</feature>
<organism evidence="2 3">
    <name type="scientific">Litomosoides sigmodontis</name>
    <name type="common">Filarial nematode worm</name>
    <dbReference type="NCBI Taxonomy" id="42156"/>
    <lineage>
        <taxon>Eukaryota</taxon>
        <taxon>Metazoa</taxon>
        <taxon>Ecdysozoa</taxon>
        <taxon>Nematoda</taxon>
        <taxon>Chromadorea</taxon>
        <taxon>Rhabditida</taxon>
        <taxon>Spirurina</taxon>
        <taxon>Spiruromorpha</taxon>
        <taxon>Filarioidea</taxon>
        <taxon>Onchocercidae</taxon>
        <taxon>Litomosoides</taxon>
    </lineage>
</organism>
<dbReference type="AlphaFoldDB" id="A0A3P6SVQ3"/>
<proteinExistence type="predicted"/>
<sequence>MEKGKTTRLMMLPPFLLSFLLDELKKVLSVPLKPSLMQKSSFQLKKCEVQKGHRLPVKHAERCVCVFDAFCQPDNDRAEAVMPDS</sequence>
<dbReference type="EMBL" id="UYRX01000288">
    <property type="protein sequence ID" value="VDK79346.1"/>
    <property type="molecule type" value="Genomic_DNA"/>
</dbReference>
<keyword evidence="1" id="KW-0732">Signal</keyword>
<dbReference type="Proteomes" id="UP000277928">
    <property type="component" value="Unassembled WGS sequence"/>
</dbReference>
<protein>
    <submittedName>
        <fullName evidence="2">Uncharacterized protein</fullName>
    </submittedName>
</protein>
<feature type="signal peptide" evidence="1">
    <location>
        <begin position="1"/>
        <end position="29"/>
    </location>
</feature>